<sequence length="263" mass="30169">MTNQRNTSGKQLSSSSWLTDHHVAKEKLRKSFAKKLTVLEPTSIVDIGCGTGLWLTILNDVFPKNCKFIGVDSDKSSLETAEQISQSWGRECEWIQLDINTHPEKIPVADMALIFNFSSYVDDLDMLLSYISKERGFKQLALRQFAGHEIKFGPFENDDQTAIDLSLKDAIGNSEQIRYYDMDRLIQAAATTNRQVLFKEFELFQDFSPFKSNTWPYIKGTAEWTAEKMPANQKKLITDWLSKAAEENDSLYFYSLDWTALLF</sequence>
<name>A0A6G8AKK5_9ENTE</name>
<dbReference type="Proteomes" id="UP000500890">
    <property type="component" value="Chromosome"/>
</dbReference>
<keyword evidence="3" id="KW-1185">Reference proteome</keyword>
<evidence type="ECO:0000313" key="2">
    <source>
        <dbReference type="EMBL" id="QIL45601.1"/>
    </source>
</evidence>
<dbReference type="GO" id="GO:0008168">
    <property type="term" value="F:methyltransferase activity"/>
    <property type="evidence" value="ECO:0007669"/>
    <property type="project" value="UniProtKB-KW"/>
</dbReference>
<dbReference type="SUPFAM" id="SSF53335">
    <property type="entry name" value="S-adenosyl-L-methionine-dependent methyltransferases"/>
    <property type="match status" value="1"/>
</dbReference>
<keyword evidence="2" id="KW-0489">Methyltransferase</keyword>
<gene>
    <name evidence="2" type="ORF">G7081_00120</name>
</gene>
<evidence type="ECO:0000313" key="3">
    <source>
        <dbReference type="Proteomes" id="UP000500890"/>
    </source>
</evidence>
<dbReference type="InterPro" id="IPR041698">
    <property type="entry name" value="Methyltransf_25"/>
</dbReference>
<dbReference type="InterPro" id="IPR029063">
    <property type="entry name" value="SAM-dependent_MTases_sf"/>
</dbReference>
<reference evidence="2 3" key="1">
    <citation type="submission" date="2020-03" db="EMBL/GenBank/DDBJ databases">
        <title>Vagococcus sp. nov., isolated from beetles.</title>
        <authorList>
            <person name="Hyun D.-W."/>
            <person name="Bae J.-W."/>
        </authorList>
    </citation>
    <scope>NUCLEOTIDE SEQUENCE [LARGE SCALE GENOMIC DNA]</scope>
    <source>
        <strain evidence="2 3">HDW17A</strain>
    </source>
</reference>
<dbReference type="Gene3D" id="3.40.50.150">
    <property type="entry name" value="Vaccinia Virus protein VP39"/>
    <property type="match status" value="1"/>
</dbReference>
<dbReference type="KEGG" id="vah:G7081_00120"/>
<proteinExistence type="predicted"/>
<accession>A0A6G8AKK5</accession>
<dbReference type="RefSeq" id="WP_166006260.1">
    <property type="nucleotide sequence ID" value="NZ_CP049886.1"/>
</dbReference>
<evidence type="ECO:0000259" key="1">
    <source>
        <dbReference type="Pfam" id="PF13649"/>
    </source>
</evidence>
<dbReference type="GO" id="GO:0032259">
    <property type="term" value="P:methylation"/>
    <property type="evidence" value="ECO:0007669"/>
    <property type="project" value="UniProtKB-KW"/>
</dbReference>
<dbReference type="AlphaFoldDB" id="A0A6G8AKK5"/>
<dbReference type="CDD" id="cd02440">
    <property type="entry name" value="AdoMet_MTases"/>
    <property type="match status" value="1"/>
</dbReference>
<keyword evidence="2" id="KW-0808">Transferase</keyword>
<protein>
    <submittedName>
        <fullName evidence="2">Class I SAM-dependent methyltransferase</fullName>
    </submittedName>
</protein>
<dbReference type="Pfam" id="PF13649">
    <property type="entry name" value="Methyltransf_25"/>
    <property type="match status" value="1"/>
</dbReference>
<dbReference type="EMBL" id="CP049886">
    <property type="protein sequence ID" value="QIL45601.1"/>
    <property type="molecule type" value="Genomic_DNA"/>
</dbReference>
<feature type="domain" description="Methyltransferase" evidence="1">
    <location>
        <begin position="44"/>
        <end position="125"/>
    </location>
</feature>
<organism evidence="2 3">
    <name type="scientific">Vagococcus coleopterorum</name>
    <dbReference type="NCBI Taxonomy" id="2714946"/>
    <lineage>
        <taxon>Bacteria</taxon>
        <taxon>Bacillati</taxon>
        <taxon>Bacillota</taxon>
        <taxon>Bacilli</taxon>
        <taxon>Lactobacillales</taxon>
        <taxon>Enterococcaceae</taxon>
        <taxon>Vagococcus</taxon>
    </lineage>
</organism>